<dbReference type="PROSITE" id="PS50109">
    <property type="entry name" value="HIS_KIN"/>
    <property type="match status" value="1"/>
</dbReference>
<dbReference type="CDD" id="cd00130">
    <property type="entry name" value="PAS"/>
    <property type="match status" value="2"/>
</dbReference>
<proteinExistence type="predicted"/>
<comment type="catalytic activity">
    <reaction evidence="1">
        <text>ATP + protein L-histidine = ADP + protein N-phospho-L-histidine.</text>
        <dbReference type="EC" id="2.7.13.3"/>
    </reaction>
</comment>
<evidence type="ECO:0000256" key="9">
    <source>
        <dbReference type="ARBA" id="ARBA00022840"/>
    </source>
</evidence>
<evidence type="ECO:0000256" key="1">
    <source>
        <dbReference type="ARBA" id="ARBA00000085"/>
    </source>
</evidence>
<dbReference type="CDD" id="cd00075">
    <property type="entry name" value="HATPase"/>
    <property type="match status" value="1"/>
</dbReference>
<dbReference type="InterPro" id="IPR000700">
    <property type="entry name" value="PAS-assoc_C"/>
</dbReference>
<evidence type="ECO:0000256" key="6">
    <source>
        <dbReference type="ARBA" id="ARBA00022692"/>
    </source>
</evidence>
<keyword evidence="9" id="KW-0067">ATP-binding</keyword>
<dbReference type="SUPFAM" id="SSF55781">
    <property type="entry name" value="GAF domain-like"/>
    <property type="match status" value="1"/>
</dbReference>
<keyword evidence="7" id="KW-0547">Nucleotide-binding</keyword>
<dbReference type="CDD" id="cd00082">
    <property type="entry name" value="HisKA"/>
    <property type="match status" value="1"/>
</dbReference>
<dbReference type="PRINTS" id="PR00344">
    <property type="entry name" value="BCTRLSENSOR"/>
</dbReference>
<dbReference type="Pfam" id="PF02518">
    <property type="entry name" value="HATPase_c"/>
    <property type="match status" value="1"/>
</dbReference>
<dbReference type="GO" id="GO:0016020">
    <property type="term" value="C:membrane"/>
    <property type="evidence" value="ECO:0007669"/>
    <property type="project" value="UniProtKB-SubCell"/>
</dbReference>
<dbReference type="InterPro" id="IPR013655">
    <property type="entry name" value="PAS_fold_3"/>
</dbReference>
<evidence type="ECO:0000256" key="12">
    <source>
        <dbReference type="ARBA" id="ARBA00023136"/>
    </source>
</evidence>
<dbReference type="EC" id="2.7.13.3" evidence="3"/>
<feature type="domain" description="PAS" evidence="14">
    <location>
        <begin position="443"/>
        <end position="515"/>
    </location>
</feature>
<reference evidence="17" key="1">
    <citation type="submission" date="2016-10" db="EMBL/GenBank/DDBJ databases">
        <authorList>
            <person name="L'haridon S."/>
            <person name="Corre E."/>
        </authorList>
    </citation>
    <scope>NUCLEOTIDE SEQUENCE [LARGE SCALE GENOMIC DNA]</scope>
    <source>
        <strain evidence="17">FDF-1T</strain>
    </source>
</reference>
<keyword evidence="12" id="KW-0472">Membrane</keyword>
<evidence type="ECO:0000313" key="17">
    <source>
        <dbReference type="Proteomes" id="UP000229678"/>
    </source>
</evidence>
<dbReference type="Gene3D" id="3.30.450.20">
    <property type="entry name" value="PAS domain"/>
    <property type="match status" value="3"/>
</dbReference>
<dbReference type="InterPro" id="IPR003594">
    <property type="entry name" value="HATPase_dom"/>
</dbReference>
<evidence type="ECO:0000256" key="3">
    <source>
        <dbReference type="ARBA" id="ARBA00012438"/>
    </source>
</evidence>
<dbReference type="Gene3D" id="3.30.450.40">
    <property type="match status" value="1"/>
</dbReference>
<evidence type="ECO:0000259" key="13">
    <source>
        <dbReference type="PROSITE" id="PS50109"/>
    </source>
</evidence>
<dbReference type="GO" id="GO:0007234">
    <property type="term" value="P:osmosensory signaling via phosphorelay pathway"/>
    <property type="evidence" value="ECO:0007669"/>
    <property type="project" value="TreeGrafter"/>
</dbReference>
<name>A0A2D3C5F2_9EURY</name>
<dbReference type="Pfam" id="PF00512">
    <property type="entry name" value="HisKA"/>
    <property type="match status" value="1"/>
</dbReference>
<dbReference type="SMART" id="SM00387">
    <property type="entry name" value="HATPase_c"/>
    <property type="match status" value="1"/>
</dbReference>
<dbReference type="PROSITE" id="PS50113">
    <property type="entry name" value="PAC"/>
    <property type="match status" value="2"/>
</dbReference>
<dbReference type="SMART" id="SM00388">
    <property type="entry name" value="HisKA"/>
    <property type="match status" value="1"/>
</dbReference>
<dbReference type="Proteomes" id="UP000229678">
    <property type="component" value="Chromosome"/>
</dbReference>
<evidence type="ECO:0000256" key="5">
    <source>
        <dbReference type="ARBA" id="ARBA00022679"/>
    </source>
</evidence>
<dbReference type="NCBIfam" id="TIGR00229">
    <property type="entry name" value="sensory_box"/>
    <property type="match status" value="3"/>
</dbReference>
<dbReference type="Pfam" id="PF01590">
    <property type="entry name" value="GAF"/>
    <property type="match status" value="1"/>
</dbReference>
<dbReference type="Gene3D" id="1.10.287.130">
    <property type="match status" value="1"/>
</dbReference>
<dbReference type="GO" id="GO:0000156">
    <property type="term" value="F:phosphorelay response regulator activity"/>
    <property type="evidence" value="ECO:0007669"/>
    <property type="project" value="TreeGrafter"/>
</dbReference>
<dbReference type="InterPro" id="IPR003661">
    <property type="entry name" value="HisK_dim/P_dom"/>
</dbReference>
<feature type="domain" description="PAS" evidence="14">
    <location>
        <begin position="585"/>
        <end position="633"/>
    </location>
</feature>
<evidence type="ECO:0000256" key="7">
    <source>
        <dbReference type="ARBA" id="ARBA00022741"/>
    </source>
</evidence>
<dbReference type="InterPro" id="IPR050351">
    <property type="entry name" value="BphY/WalK/GraS-like"/>
</dbReference>
<dbReference type="InterPro" id="IPR036097">
    <property type="entry name" value="HisK_dim/P_sf"/>
</dbReference>
<feature type="domain" description="PAC" evidence="15">
    <location>
        <begin position="517"/>
        <end position="566"/>
    </location>
</feature>
<dbReference type="AlphaFoldDB" id="A0A2D3C5F2"/>
<dbReference type="InterPro" id="IPR029016">
    <property type="entry name" value="GAF-like_dom_sf"/>
</dbReference>
<keyword evidence="6" id="KW-0812">Transmembrane</keyword>
<evidence type="ECO:0000313" key="16">
    <source>
        <dbReference type="EMBL" id="ATU07924.1"/>
    </source>
</evidence>
<protein>
    <recommendedName>
        <fullName evidence="3">histidine kinase</fullName>
        <ecNumber evidence="3">2.7.13.3</ecNumber>
    </recommendedName>
</protein>
<organism evidence="16 17">
    <name type="scientific">Methanohalophilus portucalensis</name>
    <dbReference type="NCBI Taxonomy" id="39664"/>
    <lineage>
        <taxon>Archaea</taxon>
        <taxon>Methanobacteriati</taxon>
        <taxon>Methanobacteriota</taxon>
        <taxon>Stenosarchaea group</taxon>
        <taxon>Methanomicrobia</taxon>
        <taxon>Methanosarcinales</taxon>
        <taxon>Methanosarcinaceae</taxon>
        <taxon>Methanohalophilus</taxon>
    </lineage>
</organism>
<dbReference type="SMART" id="SM00091">
    <property type="entry name" value="PAS"/>
    <property type="match status" value="3"/>
</dbReference>
<dbReference type="PANTHER" id="PTHR42878:SF7">
    <property type="entry name" value="SENSOR HISTIDINE KINASE GLRK"/>
    <property type="match status" value="1"/>
</dbReference>
<evidence type="ECO:0000256" key="11">
    <source>
        <dbReference type="ARBA" id="ARBA00023012"/>
    </source>
</evidence>
<evidence type="ECO:0000259" key="15">
    <source>
        <dbReference type="PROSITE" id="PS50113"/>
    </source>
</evidence>
<keyword evidence="4" id="KW-0597">Phosphoprotein</keyword>
<gene>
    <name evidence="16" type="ORF">BKM01_03530</name>
</gene>
<evidence type="ECO:0000256" key="8">
    <source>
        <dbReference type="ARBA" id="ARBA00022777"/>
    </source>
</evidence>
<feature type="domain" description="Histidine kinase" evidence="13">
    <location>
        <begin position="725"/>
        <end position="936"/>
    </location>
</feature>
<dbReference type="Pfam" id="PF08448">
    <property type="entry name" value="PAS_4"/>
    <property type="match status" value="1"/>
</dbReference>
<sequence length="945" mass="108073">MGVGMVLMGTSIHNSLFDNMLYEILATDMSFDQKMEEIAKALPQILRYPEKASARILFGPYSYKSPGFEQGKYQISSSNISKNEEKNHELCLELFYNNLSLKNNYEPFTFDEKQKLDFIAKILSIFIDKEIEVKKARYDYDFLLGSTNEIPYSLNSEGKIVYISPKIQEYGLRPEQMISRSFTDYLCPDDRYEWLNIFKKIKSVDILPLKAQMRIQNNSKELHWFQNHIDPIYDEMGNFLGSNGLLSEINRRKEAEIHSQEQSNAFRFLARACNQFVDPFFEDIDLLIEPILEKIRGILDADSIFIYELNHSENNMHLTHYTCVPLLKGRCELEMDKLSSLSTAQFPTIIEKFQKNEPYYVNSIEQLPDSEKNLKGLLTTLDLESAQIMPVHVENQLVGFIGVVSATKNKHWPSYSDDLLRILFDSIFNAKERGKTYTMLDNTMHLYRSLFDRSNDAIFIHSSEGTIIDANRSACKTIGCSHSDMLSMKIADLYPHESKYMAQSRSAIQKTLNEGSTRFESKMKHMNDSVIDVEISSSVLDKENSIMLSIVRDITERKSSELELENYRKHLEEIVDQRTSELQTANSWVSALYDNAPIGIGVLNKDLELIDLNKGMAEITGIPRENIVGKSLFSICTEGSSKYLDKDLGPDILEKQFSTELHWVCNKKHICIQFNSQPLDLKDSPQKVIFTAQDITRRKQAEIALKDYAGQLEKSNEMKDLFTDIMRHDLLNPANIVKGFTDVLIKKEKEEKKIHFLSRIRDNTERLIDMIENTAYLSKLESTETLDLQKMDLGRILTSCISEMAPLADNENMDIIHDLQQPYPLKANPIIKEVFINLLSNAIKYSPSESSIHVGVQENDSSFKIMIKDRGSGIADDDKPYIFNRFNRAQKGSIKGTGLGLAIVKRIVDLHGGSVGVEDNPEGQGSVFWVYIKKGTENNRNLGLG</sequence>
<feature type="domain" description="PAC" evidence="15">
    <location>
        <begin position="209"/>
        <end position="261"/>
    </location>
</feature>
<dbReference type="PANTHER" id="PTHR42878">
    <property type="entry name" value="TWO-COMPONENT HISTIDINE KINASE"/>
    <property type="match status" value="1"/>
</dbReference>
<evidence type="ECO:0000256" key="4">
    <source>
        <dbReference type="ARBA" id="ARBA00022553"/>
    </source>
</evidence>
<dbReference type="InterPro" id="IPR000014">
    <property type="entry name" value="PAS"/>
</dbReference>
<dbReference type="SUPFAM" id="SSF55785">
    <property type="entry name" value="PYP-like sensor domain (PAS domain)"/>
    <property type="match status" value="3"/>
</dbReference>
<keyword evidence="5" id="KW-0808">Transferase</keyword>
<dbReference type="InterPro" id="IPR005467">
    <property type="entry name" value="His_kinase_dom"/>
</dbReference>
<accession>A0A2D3C5F2</accession>
<dbReference type="InterPro" id="IPR013656">
    <property type="entry name" value="PAS_4"/>
</dbReference>
<dbReference type="InterPro" id="IPR035965">
    <property type="entry name" value="PAS-like_dom_sf"/>
</dbReference>
<keyword evidence="10" id="KW-1133">Transmembrane helix</keyword>
<dbReference type="GO" id="GO:0030295">
    <property type="term" value="F:protein kinase activator activity"/>
    <property type="evidence" value="ECO:0007669"/>
    <property type="project" value="TreeGrafter"/>
</dbReference>
<dbReference type="EMBL" id="CP017881">
    <property type="protein sequence ID" value="ATU07924.1"/>
    <property type="molecule type" value="Genomic_DNA"/>
</dbReference>
<dbReference type="PROSITE" id="PS50112">
    <property type="entry name" value="PAS"/>
    <property type="match status" value="2"/>
</dbReference>
<dbReference type="SUPFAM" id="SSF55874">
    <property type="entry name" value="ATPase domain of HSP90 chaperone/DNA topoisomerase II/histidine kinase"/>
    <property type="match status" value="1"/>
</dbReference>
<dbReference type="InterPro" id="IPR003018">
    <property type="entry name" value="GAF"/>
</dbReference>
<keyword evidence="8" id="KW-0418">Kinase</keyword>
<keyword evidence="11" id="KW-0902">Two-component regulatory system</keyword>
<dbReference type="Pfam" id="PF08447">
    <property type="entry name" value="PAS_3"/>
    <property type="match status" value="1"/>
</dbReference>
<dbReference type="InterPro" id="IPR036890">
    <property type="entry name" value="HATPase_C_sf"/>
</dbReference>
<dbReference type="FunFam" id="3.30.565.10:FF:000006">
    <property type="entry name" value="Sensor histidine kinase WalK"/>
    <property type="match status" value="1"/>
</dbReference>
<dbReference type="InterPro" id="IPR004358">
    <property type="entry name" value="Sig_transdc_His_kin-like_C"/>
</dbReference>
<dbReference type="SUPFAM" id="SSF47384">
    <property type="entry name" value="Homodimeric domain of signal transducing histidine kinase"/>
    <property type="match status" value="1"/>
</dbReference>
<evidence type="ECO:0000256" key="2">
    <source>
        <dbReference type="ARBA" id="ARBA00004141"/>
    </source>
</evidence>
<dbReference type="RefSeq" id="WP_072359868.1">
    <property type="nucleotide sequence ID" value="NZ_CP017881.1"/>
</dbReference>
<evidence type="ECO:0000259" key="14">
    <source>
        <dbReference type="PROSITE" id="PS50112"/>
    </source>
</evidence>
<evidence type="ECO:0000256" key="10">
    <source>
        <dbReference type="ARBA" id="ARBA00022989"/>
    </source>
</evidence>
<dbReference type="GO" id="GO:0005524">
    <property type="term" value="F:ATP binding"/>
    <property type="evidence" value="ECO:0007669"/>
    <property type="project" value="UniProtKB-KW"/>
</dbReference>
<dbReference type="KEGG" id="mpot:BKM01_03530"/>
<dbReference type="Pfam" id="PF13426">
    <property type="entry name" value="PAS_9"/>
    <property type="match status" value="1"/>
</dbReference>
<comment type="subcellular location">
    <subcellularLocation>
        <location evidence="2">Membrane</location>
        <topology evidence="2">Multi-pass membrane protein</topology>
    </subcellularLocation>
</comment>
<dbReference type="Gene3D" id="3.30.565.10">
    <property type="entry name" value="Histidine kinase-like ATPase, C-terminal domain"/>
    <property type="match status" value="1"/>
</dbReference>
<dbReference type="GO" id="GO:0000155">
    <property type="term" value="F:phosphorelay sensor kinase activity"/>
    <property type="evidence" value="ECO:0007669"/>
    <property type="project" value="InterPro"/>
</dbReference>